<dbReference type="SUPFAM" id="SSF81383">
    <property type="entry name" value="F-box domain"/>
    <property type="match status" value="1"/>
</dbReference>
<dbReference type="GO" id="GO:0045087">
    <property type="term" value="P:innate immune response"/>
    <property type="evidence" value="ECO:0007669"/>
    <property type="project" value="TreeGrafter"/>
</dbReference>
<dbReference type="Pfam" id="PF01827">
    <property type="entry name" value="FTH"/>
    <property type="match status" value="1"/>
</dbReference>
<dbReference type="PROSITE" id="PS50181">
    <property type="entry name" value="FBOX"/>
    <property type="match status" value="1"/>
</dbReference>
<evidence type="ECO:0000313" key="3">
    <source>
        <dbReference type="Proteomes" id="UP000230233"/>
    </source>
</evidence>
<dbReference type="InterPro" id="IPR036047">
    <property type="entry name" value="F-box-like_dom_sf"/>
</dbReference>
<organism evidence="2 3">
    <name type="scientific">Caenorhabditis nigoni</name>
    <dbReference type="NCBI Taxonomy" id="1611254"/>
    <lineage>
        <taxon>Eukaryota</taxon>
        <taxon>Metazoa</taxon>
        <taxon>Ecdysozoa</taxon>
        <taxon>Nematoda</taxon>
        <taxon>Chromadorea</taxon>
        <taxon>Rhabditida</taxon>
        <taxon>Rhabditina</taxon>
        <taxon>Rhabditomorpha</taxon>
        <taxon>Rhabditoidea</taxon>
        <taxon>Rhabditidae</taxon>
        <taxon>Peloderinae</taxon>
        <taxon>Caenorhabditis</taxon>
    </lineage>
</organism>
<dbReference type="SMART" id="SM00256">
    <property type="entry name" value="FBOX"/>
    <property type="match status" value="1"/>
</dbReference>
<gene>
    <name evidence="2" type="primary">Cnig_chr_V.g21225</name>
    <name evidence="2" type="ORF">B9Z55_021225</name>
</gene>
<dbReference type="PANTHER" id="PTHR23015">
    <property type="entry name" value="UNCHARACTERIZED C.ELEGANS PROTEIN"/>
    <property type="match status" value="1"/>
</dbReference>
<keyword evidence="3" id="KW-1185">Reference proteome</keyword>
<dbReference type="InterPro" id="IPR040161">
    <property type="entry name" value="FB224"/>
</dbReference>
<evidence type="ECO:0000313" key="2">
    <source>
        <dbReference type="EMBL" id="PIC29728.1"/>
    </source>
</evidence>
<dbReference type="Proteomes" id="UP000230233">
    <property type="component" value="Chromosome V"/>
</dbReference>
<protein>
    <recommendedName>
        <fullName evidence="1">F-box domain-containing protein</fullName>
    </recommendedName>
</protein>
<comment type="caution">
    <text evidence="2">The sequence shown here is derived from an EMBL/GenBank/DDBJ whole genome shotgun (WGS) entry which is preliminary data.</text>
</comment>
<accession>A0A2G5TR72</accession>
<proteinExistence type="predicted"/>
<dbReference type="Pfam" id="PF00646">
    <property type="entry name" value="F-box"/>
    <property type="match status" value="1"/>
</dbReference>
<evidence type="ECO:0000259" key="1">
    <source>
        <dbReference type="PROSITE" id="PS50181"/>
    </source>
</evidence>
<sequence>MSSITEMPELVLEKIIEFSDFKSVLSLRQVCRGFRNFINNLNDSKLPDSKFTNIYFFSKKEGNKIVLDFMDSDDSFDSFEYSETENSRTFNGKTTDLGSSNIVGVAIRDLELILKFQKSILESIYFTFDDFRHQHDSELLILPIKLSNMLKATGRKIKTRQLTTKTYDESKMMSVLPYADLEALKVLHIYSLNEDENNDVQMDFFEISETEQWKKAERMDCDFRVLNLIVEDVSHFSKLSIKVPSITARDLDFLKKTYINSSKFERAIFDLLVFNEQEEISNLWGPAFDSGSSSHWYFRIKSSEEEILRIEFCNIYPPFFLFEIIGPEDVLAGAIVHDYDEN</sequence>
<feature type="domain" description="F-box" evidence="1">
    <location>
        <begin position="1"/>
        <end position="54"/>
    </location>
</feature>
<dbReference type="EMBL" id="PDUG01000005">
    <property type="protein sequence ID" value="PIC29728.1"/>
    <property type="molecule type" value="Genomic_DNA"/>
</dbReference>
<dbReference type="InterPro" id="IPR001810">
    <property type="entry name" value="F-box_dom"/>
</dbReference>
<reference evidence="3" key="1">
    <citation type="submission" date="2017-10" db="EMBL/GenBank/DDBJ databases">
        <title>Rapid genome shrinkage in a self-fertile nematode reveals novel sperm competition proteins.</title>
        <authorList>
            <person name="Yin D."/>
            <person name="Schwarz E.M."/>
            <person name="Thomas C.G."/>
            <person name="Felde R.L."/>
            <person name="Korf I.F."/>
            <person name="Cutter A.D."/>
            <person name="Schartner C.M."/>
            <person name="Ralston E.J."/>
            <person name="Meyer B.J."/>
            <person name="Haag E.S."/>
        </authorList>
    </citation>
    <scope>NUCLEOTIDE SEQUENCE [LARGE SCALE GENOMIC DNA]</scope>
    <source>
        <strain evidence="3">JU1422</strain>
    </source>
</reference>
<dbReference type="PANTHER" id="PTHR23015:SF4">
    <property type="entry name" value="DUF38 DOMAIN-CONTAINING PROTEIN-RELATED"/>
    <property type="match status" value="1"/>
</dbReference>
<dbReference type="CDD" id="cd22150">
    <property type="entry name" value="F-box_CeFBXA-like"/>
    <property type="match status" value="1"/>
</dbReference>
<dbReference type="AlphaFoldDB" id="A0A2G5TR72"/>
<name>A0A2G5TR72_9PELO</name>
<dbReference type="InterPro" id="IPR002900">
    <property type="entry name" value="DUF38/FTH_CAE_spp"/>
</dbReference>